<organism evidence="1 2">
    <name type="scientific">Panagrolaimus sp. PS1159</name>
    <dbReference type="NCBI Taxonomy" id="55785"/>
    <lineage>
        <taxon>Eukaryota</taxon>
        <taxon>Metazoa</taxon>
        <taxon>Ecdysozoa</taxon>
        <taxon>Nematoda</taxon>
        <taxon>Chromadorea</taxon>
        <taxon>Rhabditida</taxon>
        <taxon>Tylenchina</taxon>
        <taxon>Panagrolaimomorpha</taxon>
        <taxon>Panagrolaimoidea</taxon>
        <taxon>Panagrolaimidae</taxon>
        <taxon>Panagrolaimus</taxon>
    </lineage>
</organism>
<dbReference type="Proteomes" id="UP000887580">
    <property type="component" value="Unplaced"/>
</dbReference>
<name>A0AC35F0Z0_9BILA</name>
<evidence type="ECO:0000313" key="2">
    <source>
        <dbReference type="WBParaSite" id="PS1159_v2.g12642.t1"/>
    </source>
</evidence>
<reference evidence="2" key="1">
    <citation type="submission" date="2022-11" db="UniProtKB">
        <authorList>
            <consortium name="WormBaseParasite"/>
        </authorList>
    </citation>
    <scope>IDENTIFICATION</scope>
</reference>
<accession>A0AC35F0Z0</accession>
<sequence>MQNRVIIQTLFYRLRCYKRSFLEKKSCNKFIIKVFWTTFFNCSPKTAETATSILDTLVSTFSTILSSPKHKKQEIKEEMAAAVTEWGYDDEDTCGPCNWPGVPKNGTQQSPIDLKLSKMKAYTLADPIKFVNYNKPLNGEFVNTGYSVQFVPDSRMDVPEIYGGMLDQSYRFIQYHYHWAQNDNEGSEHTLGGLSYPAELHLVHQGVDDPSKLAVLGVFLTIGKDDSALSAEEAIFGKICESGSKAEYRGQVLEKKLPENLCSFARYQGSLTTPPCSECVTWTVFTDPISITREQLSALRQIKDCRGKVHRKNYRPVQRLNGRQVLLTC</sequence>
<evidence type="ECO:0000313" key="1">
    <source>
        <dbReference type="Proteomes" id="UP000887580"/>
    </source>
</evidence>
<protein>
    <submittedName>
        <fullName evidence="2">Carbonic anhydrase</fullName>
    </submittedName>
</protein>
<dbReference type="WBParaSite" id="PS1159_v2.g12642.t1">
    <property type="protein sequence ID" value="PS1159_v2.g12642.t1"/>
    <property type="gene ID" value="PS1159_v2.g12642"/>
</dbReference>
<proteinExistence type="predicted"/>